<comment type="caution">
    <text evidence="10">The sequence shown here is derived from an EMBL/GenBank/DDBJ whole genome shotgun (WGS) entry which is preliminary data.</text>
</comment>
<proteinExistence type="inferred from homology"/>
<dbReference type="GO" id="GO:0005759">
    <property type="term" value="C:mitochondrial matrix"/>
    <property type="evidence" value="ECO:0007669"/>
    <property type="project" value="UniProtKB-SubCell"/>
</dbReference>
<sequence length="380" mass="42007">MAIVTGAKVLAEVYRLHHIPLPKITLQALLKRGPHATPALAASLHNDPESLRKWRELNLPAIVTSAQQLHHEVPIRIARRIVDLENLPGELPEAEPIVSLREKLLSSFARLLHCPLPMNLASEHDFMELHRQIRNEHASMHGNISKAVQALEYEHQGLTESLDNFYNSRIGIRMLVDQHVASQTPLPGFTGIVNHETSPIQIAREIVAKVRPLWLKNRHGDSVPEILVSGNEDATYRYVPQHIEIILTEVFKSAVLNSIAKAKKTGMLSPPPVKVLISGGSHGVCVKVSDQGGGMTREQANGLLKYHQTAPSSISTGYDPVAEVLERRASGLDFSDSFGLRIAQLYAKYFGGELAIMPMDGHGVDTYIYMNCLTEASQLK</sequence>
<evidence type="ECO:0000256" key="6">
    <source>
        <dbReference type="ARBA" id="ARBA00023128"/>
    </source>
</evidence>
<keyword evidence="11" id="KW-1185">Reference proteome</keyword>
<dbReference type="SUPFAM" id="SSF55874">
    <property type="entry name" value="ATPase domain of HSP90 chaperone/DNA topoisomerase II/histidine kinase"/>
    <property type="match status" value="1"/>
</dbReference>
<name>A0A976FLK9_BRELC</name>
<dbReference type="OrthoDB" id="3264224at2759"/>
<keyword evidence="3 8" id="KW-0547">Nucleotide-binding</keyword>
<protein>
    <recommendedName>
        <fullName evidence="8">Protein-serine/threonine kinase</fullName>
        <ecNumber evidence="8">2.7.11.-</ecNumber>
    </recommendedName>
</protein>
<dbReference type="InterPro" id="IPR039028">
    <property type="entry name" value="BCKD/PDK"/>
</dbReference>
<accession>A0A976FLK9</accession>
<keyword evidence="2 8" id="KW-0808">Transferase</keyword>
<evidence type="ECO:0000313" key="10">
    <source>
        <dbReference type="EMBL" id="TDH68621.1"/>
    </source>
</evidence>
<evidence type="ECO:0000256" key="1">
    <source>
        <dbReference type="ARBA" id="ARBA00006155"/>
    </source>
</evidence>
<dbReference type="GeneID" id="94344090"/>
<gene>
    <name evidence="10" type="ORF">CCR75_000311</name>
</gene>
<evidence type="ECO:0000259" key="9">
    <source>
        <dbReference type="Pfam" id="PF10436"/>
    </source>
</evidence>
<dbReference type="InterPro" id="IPR036784">
    <property type="entry name" value="AK/P_DHK_N_sf"/>
</dbReference>
<evidence type="ECO:0000313" key="11">
    <source>
        <dbReference type="Proteomes" id="UP000294530"/>
    </source>
</evidence>
<evidence type="ECO:0000256" key="4">
    <source>
        <dbReference type="ARBA" id="ARBA00022777"/>
    </source>
</evidence>
<reference evidence="10 11" key="1">
    <citation type="journal article" date="2021" name="Genome Biol.">
        <title>AFLAP: assembly-free linkage analysis pipeline using k-mers from genome sequencing data.</title>
        <authorList>
            <person name="Fletcher K."/>
            <person name="Zhang L."/>
            <person name="Gil J."/>
            <person name="Han R."/>
            <person name="Cavanaugh K."/>
            <person name="Michelmore R."/>
        </authorList>
    </citation>
    <scope>NUCLEOTIDE SEQUENCE [LARGE SCALE GENOMIC DNA]</scope>
    <source>
        <strain evidence="10 11">SF5</strain>
    </source>
</reference>
<evidence type="ECO:0000256" key="8">
    <source>
        <dbReference type="RuleBase" id="RU366032"/>
    </source>
</evidence>
<dbReference type="EMBL" id="SHOA02000016">
    <property type="protein sequence ID" value="TDH68621.1"/>
    <property type="molecule type" value="Genomic_DNA"/>
</dbReference>
<keyword evidence="4 8" id="KW-0418">Kinase</keyword>
<dbReference type="GO" id="GO:0010906">
    <property type="term" value="P:regulation of glucose metabolic process"/>
    <property type="evidence" value="ECO:0007669"/>
    <property type="project" value="TreeGrafter"/>
</dbReference>
<comment type="similarity">
    <text evidence="1 8">Belongs to the PDK/BCKDK protein kinase family.</text>
</comment>
<keyword evidence="6 8" id="KW-0496">Mitochondrion</keyword>
<comment type="catalytic activity">
    <reaction evidence="7">
        <text>L-seryl-[pyruvate dehydrogenase E1 alpha subunit] + ATP = O-phospho-L-seryl-[pyruvate dehydrogenase E1 alpha subunit] + ADP + H(+)</text>
        <dbReference type="Rhea" id="RHEA:23052"/>
        <dbReference type="Rhea" id="RHEA-COMP:13689"/>
        <dbReference type="Rhea" id="RHEA-COMP:13690"/>
        <dbReference type="ChEBI" id="CHEBI:15378"/>
        <dbReference type="ChEBI" id="CHEBI:29999"/>
        <dbReference type="ChEBI" id="CHEBI:30616"/>
        <dbReference type="ChEBI" id="CHEBI:83421"/>
        <dbReference type="ChEBI" id="CHEBI:456216"/>
        <dbReference type="EC" id="2.7.11.2"/>
    </reaction>
</comment>
<keyword evidence="5 8" id="KW-0067">ATP-binding</keyword>
<dbReference type="PANTHER" id="PTHR11947:SF3">
    <property type="entry name" value="[PYRUVATE DEHYDROGENASE (ACETYL-TRANSFERRING)] KINASE, MITOCHONDRIAL"/>
    <property type="match status" value="1"/>
</dbReference>
<dbReference type="KEGG" id="blac:94344090"/>
<dbReference type="PANTHER" id="PTHR11947">
    <property type="entry name" value="PYRUVATE DEHYDROGENASE KINASE"/>
    <property type="match status" value="1"/>
</dbReference>
<dbReference type="EC" id="2.7.11.-" evidence="8"/>
<dbReference type="Gene3D" id="1.20.140.20">
    <property type="entry name" value="Alpha-ketoacid/pyruvate dehydrogenase kinase, N-terminal domain"/>
    <property type="match status" value="1"/>
</dbReference>
<dbReference type="Pfam" id="PF10436">
    <property type="entry name" value="BCDHK_Adom3"/>
    <property type="match status" value="1"/>
</dbReference>
<dbReference type="GO" id="GO:0005524">
    <property type="term" value="F:ATP binding"/>
    <property type="evidence" value="ECO:0007669"/>
    <property type="project" value="UniProtKB-UniRule"/>
</dbReference>
<dbReference type="SUPFAM" id="SSF69012">
    <property type="entry name" value="alpha-ketoacid dehydrogenase kinase, N-terminal domain"/>
    <property type="match status" value="1"/>
</dbReference>
<organism evidence="10 11">
    <name type="scientific">Bremia lactucae</name>
    <name type="common">Lettuce downy mildew</name>
    <dbReference type="NCBI Taxonomy" id="4779"/>
    <lineage>
        <taxon>Eukaryota</taxon>
        <taxon>Sar</taxon>
        <taxon>Stramenopiles</taxon>
        <taxon>Oomycota</taxon>
        <taxon>Peronosporomycetes</taxon>
        <taxon>Peronosporales</taxon>
        <taxon>Peronosporaceae</taxon>
        <taxon>Bremia</taxon>
    </lineage>
</organism>
<dbReference type="GO" id="GO:0004740">
    <property type="term" value="F:pyruvate dehydrogenase (acetyl-transferring) kinase activity"/>
    <property type="evidence" value="ECO:0007669"/>
    <property type="project" value="UniProtKB-EC"/>
</dbReference>
<evidence type="ECO:0000256" key="7">
    <source>
        <dbReference type="ARBA" id="ARBA00048201"/>
    </source>
</evidence>
<dbReference type="Proteomes" id="UP000294530">
    <property type="component" value="Unassembled WGS sequence"/>
</dbReference>
<dbReference type="RefSeq" id="XP_067818120.1">
    <property type="nucleotide sequence ID" value="XM_067958419.1"/>
</dbReference>
<evidence type="ECO:0000256" key="2">
    <source>
        <dbReference type="ARBA" id="ARBA00022679"/>
    </source>
</evidence>
<evidence type="ECO:0000256" key="5">
    <source>
        <dbReference type="ARBA" id="ARBA00022840"/>
    </source>
</evidence>
<dbReference type="Gene3D" id="3.30.565.10">
    <property type="entry name" value="Histidine kinase-like ATPase, C-terminal domain"/>
    <property type="match status" value="1"/>
</dbReference>
<dbReference type="InterPro" id="IPR036890">
    <property type="entry name" value="HATPase_C_sf"/>
</dbReference>
<comment type="subcellular location">
    <subcellularLocation>
        <location evidence="8">Mitochondrion matrix</location>
    </subcellularLocation>
</comment>
<dbReference type="InterPro" id="IPR018955">
    <property type="entry name" value="BCDHK/PDK_N"/>
</dbReference>
<evidence type="ECO:0000256" key="3">
    <source>
        <dbReference type="ARBA" id="ARBA00022741"/>
    </source>
</evidence>
<feature type="domain" description="Branched-chain alpha-ketoacid dehydrogenase kinase/Pyruvate dehydrogenase kinase N-terminal" evidence="9">
    <location>
        <begin position="60"/>
        <end position="184"/>
    </location>
</feature>
<dbReference type="AlphaFoldDB" id="A0A976FLK9"/>